<name>A0AAE0MFM1_9PEZI</name>
<dbReference type="PANTHER" id="PTHR31573">
    <property type="entry name" value="ALPHA-KETOGLUTARATE-DEPENDENT DIOXYGENASE ALKB HOMOLOG 2"/>
    <property type="match status" value="1"/>
</dbReference>
<dbReference type="InterPro" id="IPR032852">
    <property type="entry name" value="ALKBH2"/>
</dbReference>
<dbReference type="Proteomes" id="UP001283341">
    <property type="component" value="Unassembled WGS sequence"/>
</dbReference>
<feature type="binding site" evidence="1">
    <location>
        <position position="394"/>
    </location>
    <ligand>
        <name>2-oxoglutarate</name>
        <dbReference type="ChEBI" id="CHEBI:16810"/>
    </ligand>
</feature>
<reference evidence="3" key="1">
    <citation type="journal article" date="2023" name="Mol. Phylogenet. Evol.">
        <title>Genome-scale phylogeny and comparative genomics of the fungal order Sordariales.</title>
        <authorList>
            <person name="Hensen N."/>
            <person name="Bonometti L."/>
            <person name="Westerberg I."/>
            <person name="Brannstrom I.O."/>
            <person name="Guillou S."/>
            <person name="Cros-Aarteil S."/>
            <person name="Calhoun S."/>
            <person name="Haridas S."/>
            <person name="Kuo A."/>
            <person name="Mondo S."/>
            <person name="Pangilinan J."/>
            <person name="Riley R."/>
            <person name="LaButti K."/>
            <person name="Andreopoulos B."/>
            <person name="Lipzen A."/>
            <person name="Chen C."/>
            <person name="Yan M."/>
            <person name="Daum C."/>
            <person name="Ng V."/>
            <person name="Clum A."/>
            <person name="Steindorff A."/>
            <person name="Ohm R.A."/>
            <person name="Martin F."/>
            <person name="Silar P."/>
            <person name="Natvig D.O."/>
            <person name="Lalanne C."/>
            <person name="Gautier V."/>
            <person name="Ament-Velasquez S.L."/>
            <person name="Kruys A."/>
            <person name="Hutchinson M.I."/>
            <person name="Powell A.J."/>
            <person name="Barry K."/>
            <person name="Miller A.N."/>
            <person name="Grigoriev I.V."/>
            <person name="Debuchy R."/>
            <person name="Gladieux P."/>
            <person name="Hiltunen Thoren M."/>
            <person name="Johannesson H."/>
        </authorList>
    </citation>
    <scope>NUCLEOTIDE SEQUENCE</scope>
    <source>
        <strain evidence="3">CBS 118394</strain>
    </source>
</reference>
<dbReference type="SUPFAM" id="SSF51197">
    <property type="entry name" value="Clavaminate synthase-like"/>
    <property type="match status" value="1"/>
</dbReference>
<proteinExistence type="predicted"/>
<feature type="non-terminal residue" evidence="3">
    <location>
        <position position="1"/>
    </location>
</feature>
<dbReference type="Gene3D" id="2.60.120.590">
    <property type="entry name" value="Alpha-ketoglutarate-dependent dioxygenase AlkB-like"/>
    <property type="match status" value="1"/>
</dbReference>
<feature type="domain" description="Alpha-ketoglutarate-dependent dioxygenase AlkB-like" evidence="2">
    <location>
        <begin position="334"/>
        <end position="482"/>
    </location>
</feature>
<dbReference type="Pfam" id="PF13532">
    <property type="entry name" value="2OG-FeII_Oxy_2"/>
    <property type="match status" value="1"/>
</dbReference>
<dbReference type="GO" id="GO:0008198">
    <property type="term" value="F:ferrous iron binding"/>
    <property type="evidence" value="ECO:0007669"/>
    <property type="project" value="TreeGrafter"/>
</dbReference>
<organism evidence="3 4">
    <name type="scientific">Apodospora peruviana</name>
    <dbReference type="NCBI Taxonomy" id="516989"/>
    <lineage>
        <taxon>Eukaryota</taxon>
        <taxon>Fungi</taxon>
        <taxon>Dikarya</taxon>
        <taxon>Ascomycota</taxon>
        <taxon>Pezizomycotina</taxon>
        <taxon>Sordariomycetes</taxon>
        <taxon>Sordariomycetidae</taxon>
        <taxon>Sordariales</taxon>
        <taxon>Lasiosphaeriaceae</taxon>
        <taxon>Apodospora</taxon>
    </lineage>
</organism>
<evidence type="ECO:0000313" key="3">
    <source>
        <dbReference type="EMBL" id="KAK3330470.1"/>
    </source>
</evidence>
<evidence type="ECO:0000259" key="2">
    <source>
        <dbReference type="Pfam" id="PF13532"/>
    </source>
</evidence>
<dbReference type="EMBL" id="JAUEDM010000001">
    <property type="protein sequence ID" value="KAK3330470.1"/>
    <property type="molecule type" value="Genomic_DNA"/>
</dbReference>
<dbReference type="GO" id="GO:0035516">
    <property type="term" value="F:broad specificity oxidative DNA demethylase activity"/>
    <property type="evidence" value="ECO:0007669"/>
    <property type="project" value="TreeGrafter"/>
</dbReference>
<reference evidence="3" key="2">
    <citation type="submission" date="2023-06" db="EMBL/GenBank/DDBJ databases">
        <authorList>
            <consortium name="Lawrence Berkeley National Laboratory"/>
            <person name="Haridas S."/>
            <person name="Hensen N."/>
            <person name="Bonometti L."/>
            <person name="Westerberg I."/>
            <person name="Brannstrom I.O."/>
            <person name="Guillou S."/>
            <person name="Cros-Aarteil S."/>
            <person name="Calhoun S."/>
            <person name="Kuo A."/>
            <person name="Mondo S."/>
            <person name="Pangilinan J."/>
            <person name="Riley R."/>
            <person name="Labutti K."/>
            <person name="Andreopoulos B."/>
            <person name="Lipzen A."/>
            <person name="Chen C."/>
            <person name="Yanf M."/>
            <person name="Daum C."/>
            <person name="Ng V."/>
            <person name="Clum A."/>
            <person name="Steindorff A."/>
            <person name="Ohm R."/>
            <person name="Martin F."/>
            <person name="Silar P."/>
            <person name="Natvig D."/>
            <person name="Lalanne C."/>
            <person name="Gautier V."/>
            <person name="Ament-Velasquez S.L."/>
            <person name="Kruys A."/>
            <person name="Hutchinson M.I."/>
            <person name="Powell A.J."/>
            <person name="Barry K."/>
            <person name="Miller A.N."/>
            <person name="Grigoriev I.V."/>
            <person name="Debuchy R."/>
            <person name="Gladieux P."/>
            <person name="Thoren M.H."/>
            <person name="Johannesson H."/>
        </authorList>
    </citation>
    <scope>NUCLEOTIDE SEQUENCE</scope>
    <source>
        <strain evidence="3">CBS 118394</strain>
    </source>
</reference>
<evidence type="ECO:0000313" key="4">
    <source>
        <dbReference type="Proteomes" id="UP001283341"/>
    </source>
</evidence>
<feature type="binding site" evidence="1">
    <location>
        <position position="403"/>
    </location>
    <ligand>
        <name>2-oxoglutarate</name>
        <dbReference type="ChEBI" id="CHEBI:16810"/>
    </ligand>
</feature>
<dbReference type="AlphaFoldDB" id="A0AAE0MFM1"/>
<keyword evidence="4" id="KW-1185">Reference proteome</keyword>
<sequence>CKPPHPYAVLDWFHITDVWGELHVIREGQDPVRVWRIRLEKADLFKQSWWIAHAKSQTPRTPSPSTAHNRAPLRPCPSCLETSNVIFTAGWTCLNNNCDSFFKFPATANDGEEIPINELAYAETFLHERTPFLGIDIPPLDPGLPDFAGLHGTEKVLRRGFVCPDCGHCNRRIYWNRLACENCPYKLETIMQPYPDDELETDNPKFDELMAKRRKQKKASLAVLGAKDVAAGPVATRINNNCICVTQHLMLGRYQVRQYFLPDPEGTIVGSFSLFISNQHINAAPNGPNDMFREIELADVGLKRNSAAIAGHKLEGLTRHFQQNFGACYKFGVAVQSKGFDDAPDVVLRALHRLTWAGGAAVKAATDHLLRHNHEQNDEVVRNNDFNELLALGYMENDRINYHDDGEMELGPTVAALSLGSPSTMKFRPKLMPSDHFQGMPKKSNGKAYLDVLEVPMKHGDMMVMHGRQIHRYYEHAIEPMGCRQFSMTCRYIDPERMRSQADRDDAAVKGKIPAHSLEFVYNG</sequence>
<dbReference type="GO" id="GO:0051747">
    <property type="term" value="F:cytosine C-5 DNA demethylase activity"/>
    <property type="evidence" value="ECO:0007669"/>
    <property type="project" value="TreeGrafter"/>
</dbReference>
<accession>A0AAE0MFM1</accession>
<dbReference type="InterPro" id="IPR037151">
    <property type="entry name" value="AlkB-like_sf"/>
</dbReference>
<feature type="non-terminal residue" evidence="3">
    <location>
        <position position="524"/>
    </location>
</feature>
<dbReference type="GO" id="GO:0006307">
    <property type="term" value="P:DNA alkylation repair"/>
    <property type="evidence" value="ECO:0007669"/>
    <property type="project" value="TreeGrafter"/>
</dbReference>
<dbReference type="InterPro" id="IPR027450">
    <property type="entry name" value="AlkB-like"/>
</dbReference>
<evidence type="ECO:0000256" key="1">
    <source>
        <dbReference type="PIRSR" id="PIRSR632852-1"/>
    </source>
</evidence>
<comment type="caution">
    <text evidence="3">The sequence shown here is derived from an EMBL/GenBank/DDBJ whole genome shotgun (WGS) entry which is preliminary data.</text>
</comment>
<protein>
    <recommendedName>
        <fullName evidence="2">Alpha-ketoglutarate-dependent dioxygenase AlkB-like domain-containing protein</fullName>
    </recommendedName>
</protein>
<dbReference type="PANTHER" id="PTHR31573:SF4">
    <property type="entry name" value="FE2OG DIOXYGENASE DOMAIN-CONTAINING PROTEIN"/>
    <property type="match status" value="1"/>
</dbReference>
<gene>
    <name evidence="3" type="ORF">B0H66DRAFT_612078</name>
</gene>